<evidence type="ECO:0000313" key="3">
    <source>
        <dbReference type="Proteomes" id="UP000029734"/>
    </source>
</evidence>
<evidence type="ECO:0000259" key="1">
    <source>
        <dbReference type="Pfam" id="PF13649"/>
    </source>
</evidence>
<protein>
    <recommendedName>
        <fullName evidence="1">Methyltransferase domain-containing protein</fullName>
    </recommendedName>
</protein>
<dbReference type="eggNOG" id="COG2226">
    <property type="taxonomic scope" value="Bacteria"/>
</dbReference>
<dbReference type="PANTHER" id="PTHR44068">
    <property type="entry name" value="ZGC:194242"/>
    <property type="match status" value="1"/>
</dbReference>
<dbReference type="SUPFAM" id="SSF53335">
    <property type="entry name" value="S-adenosyl-L-methionine-dependent methyltransferases"/>
    <property type="match status" value="1"/>
</dbReference>
<dbReference type="Pfam" id="PF13649">
    <property type="entry name" value="Methyltransf_25"/>
    <property type="match status" value="1"/>
</dbReference>
<reference evidence="2 3" key="2">
    <citation type="submission" date="2014-10" db="EMBL/GenBank/DDBJ databases">
        <title>Comparative genomics of the Paenibacillus odorifer group.</title>
        <authorList>
            <person name="Tsai Y.-C."/>
            <person name="Martin N."/>
            <person name="Korlach J."/>
            <person name="Wiedmann M."/>
        </authorList>
    </citation>
    <scope>NUCLEOTIDE SEQUENCE [LARGE SCALE GENOMIC DNA]</scope>
    <source>
        <strain evidence="2 3">DSM 18334</strain>
    </source>
</reference>
<feature type="domain" description="Methyltransferase" evidence="1">
    <location>
        <begin position="40"/>
        <end position="137"/>
    </location>
</feature>
<dbReference type="InterPro" id="IPR029063">
    <property type="entry name" value="SAM-dependent_MTases_sf"/>
</dbReference>
<sequence length="249" mass="28599">MEHDQFSYIGHSRHKFNNPMSEGKLDQVLSLLQLEADSQVLEIGSGQGELARRLVHRYNTELHAVENNTYAIEEAKKRTSENPPESRIEWIQQDAATYLSSVEDGFYDVAICIAACHALGSMEGTLRQLSRVVRPGGIILIGEGYWKKKPDPSYLGALGSEENELLRYDSTVLLGERYGLTPLWASVASEDDWDRFEWNYSLAIEQYCQDHPEDPNVKEMRNKICDWRRTYLTWGRDTLGFGLFLYRNV</sequence>
<dbReference type="STRING" id="268407.PWYN_21670"/>
<name>A0A098M5C6_9BACL</name>
<dbReference type="EMBL" id="JQCR01000003">
    <property type="protein sequence ID" value="KGE17238.1"/>
    <property type="molecule type" value="Genomic_DNA"/>
</dbReference>
<gene>
    <name evidence="2" type="ORF">PWYN_21670</name>
</gene>
<evidence type="ECO:0000313" key="2">
    <source>
        <dbReference type="EMBL" id="KGE17238.1"/>
    </source>
</evidence>
<dbReference type="AlphaFoldDB" id="A0A098M5C6"/>
<dbReference type="InterPro" id="IPR041698">
    <property type="entry name" value="Methyltransf_25"/>
</dbReference>
<keyword evidence="3" id="KW-1185">Reference proteome</keyword>
<accession>A0A098M5C6</accession>
<dbReference type="Gene3D" id="3.40.50.150">
    <property type="entry name" value="Vaccinia Virus protein VP39"/>
    <property type="match status" value="1"/>
</dbReference>
<proteinExistence type="predicted"/>
<organism evidence="2 3">
    <name type="scientific">Paenibacillus wynnii</name>
    <dbReference type="NCBI Taxonomy" id="268407"/>
    <lineage>
        <taxon>Bacteria</taxon>
        <taxon>Bacillati</taxon>
        <taxon>Bacillota</taxon>
        <taxon>Bacilli</taxon>
        <taxon>Bacillales</taxon>
        <taxon>Paenibacillaceae</taxon>
        <taxon>Paenibacillus</taxon>
    </lineage>
</organism>
<dbReference type="CDD" id="cd02440">
    <property type="entry name" value="AdoMet_MTases"/>
    <property type="match status" value="1"/>
</dbReference>
<reference evidence="2 3" key="1">
    <citation type="submission" date="2014-08" db="EMBL/GenBank/DDBJ databases">
        <authorList>
            <person name="den Bakker H.C."/>
        </authorList>
    </citation>
    <scope>NUCLEOTIDE SEQUENCE [LARGE SCALE GENOMIC DNA]</scope>
    <source>
        <strain evidence="2 3">DSM 18334</strain>
    </source>
</reference>
<dbReference type="RefSeq" id="WP_036655856.1">
    <property type="nucleotide sequence ID" value="NZ_JQCR01000003.1"/>
</dbReference>
<dbReference type="PANTHER" id="PTHR44068:SF11">
    <property type="entry name" value="GERANYL DIPHOSPHATE 2-C-METHYLTRANSFERASE"/>
    <property type="match status" value="1"/>
</dbReference>
<comment type="caution">
    <text evidence="2">The sequence shown here is derived from an EMBL/GenBank/DDBJ whole genome shotgun (WGS) entry which is preliminary data.</text>
</comment>
<dbReference type="InterPro" id="IPR050447">
    <property type="entry name" value="Erg6_SMT_methyltransf"/>
</dbReference>
<dbReference type="Proteomes" id="UP000029734">
    <property type="component" value="Unassembled WGS sequence"/>
</dbReference>